<dbReference type="OrthoDB" id="2157354at2759"/>
<reference evidence="15" key="1">
    <citation type="submission" date="2025-08" db="UniProtKB">
        <authorList>
            <consortium name="RefSeq"/>
        </authorList>
    </citation>
    <scope>IDENTIFICATION</scope>
    <source>
        <tissue evidence="15">Whole body</tissue>
    </source>
</reference>
<evidence type="ECO:0000259" key="13">
    <source>
        <dbReference type="Pfam" id="PF00520"/>
    </source>
</evidence>
<dbReference type="InterPro" id="IPR005821">
    <property type="entry name" value="Ion_trans_dom"/>
</dbReference>
<sequence>MDFRNKGSSIHRRSSLSRRLSTTKERIIQSNIYSPISMQDDLYKLELNAEQFEDFSFFKNAIKDNLKKHAPLQSIYINPTYLKETCLDIASKNGLTEFVNFLLRNGANPNKINDAQHRAPIHFATEGGHADTLEALFQHPKINPNLQVEGRTALHIAVENIDLKCARLLLERGAGANIPDSEGRTALQLATTTNQWDMVALIVQKCLQFLNLDEYKANGDQTLREVIQQTRPELALPPIPEDTQEVLLQDLKNYLSVNDEDNFMKNIILLRKEFPHEMVEDLLKIAAERDFHKAVRAIKKQYTKKSYRSTFILSEAISIAFRGGYCDTLRELLDIGSLKPDVANDLILSACTKLKILKFDAASNHLECLKLILETRGVSVRFPDSQGNTPLHYAAREGCREAITLFLKHGSCIGYMNRFNEPPIAQIPTNMLLEHFDNCVRLKDKSELEFDYRCLMPHETGTMTCEMETFMYITREENLKHLLKHPLLSSFLYIKWYRIRYFLYANFFFYFIFYLLLNTYILCMTYDTRKENRTQIGNNSSHVVTENSVKTACHQDSLFWAFIMMLSLFIFREILQLAFCPRRYLTDLRNWLQIMLITLIFIVLYNASIEIGTMVILLSAWELVILIGHHPRMSIGVEMFRTVSFNFVRFLSPYLFLIFAFALIFYTFFNEDTHFSNIARAFFQTIIMSTSEFNADNIPFLSHPVWSRFAFVLFIFLIPIVLLNLLNGLAVSDITEILSTAELVGLI</sequence>
<protein>
    <submittedName>
        <fullName evidence="15">Transient receptor potential cation channel protein painless-like</fullName>
    </submittedName>
</protein>
<evidence type="ECO:0000256" key="8">
    <source>
        <dbReference type="ARBA" id="ARBA00023065"/>
    </source>
</evidence>
<dbReference type="InterPro" id="IPR002110">
    <property type="entry name" value="Ankyrin_rpt"/>
</dbReference>
<evidence type="ECO:0000256" key="4">
    <source>
        <dbReference type="ARBA" id="ARBA00022692"/>
    </source>
</evidence>
<keyword evidence="6 12" id="KW-1133">Transmembrane helix</keyword>
<dbReference type="InterPro" id="IPR036770">
    <property type="entry name" value="Ankyrin_rpt-contain_sf"/>
</dbReference>
<dbReference type="Pfam" id="PF12796">
    <property type="entry name" value="Ank_2"/>
    <property type="match status" value="2"/>
</dbReference>
<feature type="transmembrane region" description="Helical" evidence="12">
    <location>
        <begin position="501"/>
        <end position="522"/>
    </location>
</feature>
<keyword evidence="2" id="KW-0813">Transport</keyword>
<dbReference type="PROSITE" id="PS50088">
    <property type="entry name" value="ANK_REPEAT"/>
    <property type="match status" value="3"/>
</dbReference>
<evidence type="ECO:0000256" key="9">
    <source>
        <dbReference type="ARBA" id="ARBA00023136"/>
    </source>
</evidence>
<feature type="transmembrane region" description="Helical" evidence="12">
    <location>
        <begin position="557"/>
        <end position="575"/>
    </location>
</feature>
<evidence type="ECO:0000256" key="12">
    <source>
        <dbReference type="SAM" id="Phobius"/>
    </source>
</evidence>
<keyword evidence="14" id="KW-1185">Reference proteome</keyword>
<dbReference type="GeneID" id="112465489"/>
<dbReference type="Gene3D" id="1.10.287.70">
    <property type="match status" value="1"/>
</dbReference>
<feature type="non-terminal residue" evidence="15">
    <location>
        <position position="747"/>
    </location>
</feature>
<dbReference type="AlphaFoldDB" id="A0A6J1R7M0"/>
<keyword evidence="4 12" id="KW-0812">Transmembrane</keyword>
<name>A0A6J1R7M0_9HYME</name>
<dbReference type="PANTHER" id="PTHR47143">
    <property type="entry name" value="TRANSIENT RECEPTOR POTENTIAL CATION CHANNEL PROTEIN PAINLESS"/>
    <property type="match status" value="1"/>
</dbReference>
<dbReference type="Proteomes" id="UP000504618">
    <property type="component" value="Unplaced"/>
</dbReference>
<feature type="transmembrane region" description="Helical" evidence="12">
    <location>
        <begin position="611"/>
        <end position="629"/>
    </location>
</feature>
<evidence type="ECO:0000256" key="5">
    <source>
        <dbReference type="ARBA" id="ARBA00022737"/>
    </source>
</evidence>
<dbReference type="Pfam" id="PF00520">
    <property type="entry name" value="Ion_trans"/>
    <property type="match status" value="1"/>
</dbReference>
<evidence type="ECO:0000256" key="10">
    <source>
        <dbReference type="ARBA" id="ARBA00023303"/>
    </source>
</evidence>
<dbReference type="PANTHER" id="PTHR47143:SF4">
    <property type="entry name" value="TRANSIENT RECEPTOR POTENTIAL CATION CHANNEL PROTEIN PAINLESS"/>
    <property type="match status" value="1"/>
</dbReference>
<keyword evidence="7 11" id="KW-0040">ANK repeat</keyword>
<proteinExistence type="predicted"/>
<evidence type="ECO:0000313" key="14">
    <source>
        <dbReference type="Proteomes" id="UP000504618"/>
    </source>
</evidence>
<keyword evidence="9 12" id="KW-0472">Membrane</keyword>
<feature type="repeat" description="ANK" evidence="11">
    <location>
        <begin position="82"/>
        <end position="114"/>
    </location>
</feature>
<dbReference type="SMART" id="SM00248">
    <property type="entry name" value="ANK"/>
    <property type="match status" value="6"/>
</dbReference>
<accession>A0A6J1R7M0</accession>
<evidence type="ECO:0000256" key="3">
    <source>
        <dbReference type="ARBA" id="ARBA00022606"/>
    </source>
</evidence>
<dbReference type="Gene3D" id="1.25.40.20">
    <property type="entry name" value="Ankyrin repeat-containing domain"/>
    <property type="match status" value="2"/>
</dbReference>
<keyword evidence="3" id="KW-0716">Sensory transduction</keyword>
<dbReference type="PROSITE" id="PS50297">
    <property type="entry name" value="ANK_REP_REGION"/>
    <property type="match status" value="2"/>
</dbReference>
<evidence type="ECO:0000256" key="2">
    <source>
        <dbReference type="ARBA" id="ARBA00022448"/>
    </source>
</evidence>
<feature type="domain" description="Ion transport" evidence="13">
    <location>
        <begin position="507"/>
        <end position="739"/>
    </location>
</feature>
<evidence type="ECO:0000313" key="15">
    <source>
        <dbReference type="RefSeq" id="XP_024888820.1"/>
    </source>
</evidence>
<keyword evidence="10" id="KW-0407">Ion channel</keyword>
<evidence type="ECO:0000256" key="7">
    <source>
        <dbReference type="ARBA" id="ARBA00023043"/>
    </source>
</evidence>
<dbReference type="SUPFAM" id="SSF48403">
    <property type="entry name" value="Ankyrin repeat"/>
    <property type="match status" value="2"/>
</dbReference>
<dbReference type="InterPro" id="IPR052076">
    <property type="entry name" value="TRP_cation_channel"/>
</dbReference>
<organism evidence="14 15">
    <name type="scientific">Temnothorax curvispinosus</name>
    <dbReference type="NCBI Taxonomy" id="300111"/>
    <lineage>
        <taxon>Eukaryota</taxon>
        <taxon>Metazoa</taxon>
        <taxon>Ecdysozoa</taxon>
        <taxon>Arthropoda</taxon>
        <taxon>Hexapoda</taxon>
        <taxon>Insecta</taxon>
        <taxon>Pterygota</taxon>
        <taxon>Neoptera</taxon>
        <taxon>Endopterygota</taxon>
        <taxon>Hymenoptera</taxon>
        <taxon>Apocrita</taxon>
        <taxon>Aculeata</taxon>
        <taxon>Formicoidea</taxon>
        <taxon>Formicidae</taxon>
        <taxon>Myrmicinae</taxon>
        <taxon>Temnothorax</taxon>
    </lineage>
</organism>
<comment type="subcellular location">
    <subcellularLocation>
        <location evidence="1">Membrane</location>
        <topology evidence="1">Multi-pass membrane protein</topology>
    </subcellularLocation>
</comment>
<evidence type="ECO:0000256" key="11">
    <source>
        <dbReference type="PROSITE-ProRule" id="PRU00023"/>
    </source>
</evidence>
<gene>
    <name evidence="15" type="primary">LOC112465489</name>
</gene>
<feature type="transmembrane region" description="Helical" evidence="12">
    <location>
        <begin position="705"/>
        <end position="726"/>
    </location>
</feature>
<dbReference type="RefSeq" id="XP_024888820.1">
    <property type="nucleotide sequence ID" value="XM_025033052.1"/>
</dbReference>
<dbReference type="GO" id="GO:0034703">
    <property type="term" value="C:cation channel complex"/>
    <property type="evidence" value="ECO:0007669"/>
    <property type="project" value="UniProtKB-ARBA"/>
</dbReference>
<keyword evidence="8" id="KW-0406">Ion transport</keyword>
<feature type="repeat" description="ANK" evidence="11">
    <location>
        <begin position="149"/>
        <end position="181"/>
    </location>
</feature>
<evidence type="ECO:0000256" key="6">
    <source>
        <dbReference type="ARBA" id="ARBA00022989"/>
    </source>
</evidence>
<keyword evidence="5" id="KW-0677">Repeat</keyword>
<evidence type="ECO:0000256" key="1">
    <source>
        <dbReference type="ARBA" id="ARBA00004141"/>
    </source>
</evidence>
<dbReference type="GO" id="GO:0005216">
    <property type="term" value="F:monoatomic ion channel activity"/>
    <property type="evidence" value="ECO:0007669"/>
    <property type="project" value="InterPro"/>
</dbReference>
<feature type="transmembrane region" description="Helical" evidence="12">
    <location>
        <begin position="650"/>
        <end position="669"/>
    </location>
</feature>
<feature type="repeat" description="ANK" evidence="11">
    <location>
        <begin position="386"/>
        <end position="418"/>
    </location>
</feature>